<keyword evidence="1" id="KW-0812">Transmembrane</keyword>
<keyword evidence="3" id="KW-1185">Reference proteome</keyword>
<dbReference type="Pfam" id="PF00805">
    <property type="entry name" value="Pentapeptide"/>
    <property type="match status" value="2"/>
</dbReference>
<protein>
    <submittedName>
        <fullName evidence="2">Pentapeptide repeat-containing protein</fullName>
    </submittedName>
</protein>
<dbReference type="Gene3D" id="2.160.20.80">
    <property type="entry name" value="E3 ubiquitin-protein ligase SopA"/>
    <property type="match status" value="1"/>
</dbReference>
<keyword evidence="1" id="KW-0472">Membrane</keyword>
<organism evidence="2 3">
    <name type="scientific">Nostoc linckia FACHB-391</name>
    <dbReference type="NCBI Taxonomy" id="2692906"/>
    <lineage>
        <taxon>Bacteria</taxon>
        <taxon>Bacillati</taxon>
        <taxon>Cyanobacteriota</taxon>
        <taxon>Cyanophyceae</taxon>
        <taxon>Nostocales</taxon>
        <taxon>Nostocaceae</taxon>
        <taxon>Nostoc</taxon>
    </lineage>
</organism>
<feature type="transmembrane region" description="Helical" evidence="1">
    <location>
        <begin position="25"/>
        <end position="47"/>
    </location>
</feature>
<reference evidence="2 3" key="1">
    <citation type="journal article" date="2020" name="ISME J.">
        <title>Comparative genomics reveals insights into cyanobacterial evolution and habitat adaptation.</title>
        <authorList>
            <person name="Chen M.Y."/>
            <person name="Teng W.K."/>
            <person name="Zhao L."/>
            <person name="Hu C.X."/>
            <person name="Zhou Y.K."/>
            <person name="Han B.P."/>
            <person name="Song L.R."/>
            <person name="Shu W.S."/>
        </authorList>
    </citation>
    <scope>NUCLEOTIDE SEQUENCE [LARGE SCALE GENOMIC DNA]</scope>
    <source>
        <strain evidence="2 3">FACHB-391</strain>
    </source>
</reference>
<dbReference type="SUPFAM" id="SSF141571">
    <property type="entry name" value="Pentapeptide repeat-like"/>
    <property type="match status" value="1"/>
</dbReference>
<dbReference type="PANTHER" id="PTHR14136">
    <property type="entry name" value="BTB_POZ DOMAIN-CONTAINING PROTEIN KCTD9"/>
    <property type="match status" value="1"/>
</dbReference>
<dbReference type="RefSeq" id="WP_190900416.1">
    <property type="nucleotide sequence ID" value="NZ_JACJTE010000115.1"/>
</dbReference>
<sequence length="559" mass="64031">MKLQQRLKSTFILIFKWSGLKGKTFWDFIPQLIAVLTVIAAFQTIYFQQEESNKRYQKEELTKYIDYMKQLLIQDGNPLRKNEEVQNLARVKTINTLEQLDEDSKRILLFFLIEANLINNRNFSPSSSKNKPIISLSKANLVKVKLPRVDLSGADLSGADLSGADLSGADLSSADLSGADLRRTRLSQASLRYADLQKAKLEKTDLTEARLREATLIEANLKDSDLNRANLVGVNLENANLENADLENADLIGANLRKTKIDRNTNLSKVKLLESNISEAEFNNVSVTNREVYEKSKQKGSICGPHVYTYSVQTLNNNQVTGIRCLLKINTVRDKKLGNKSFRLVWYGEGRMNNQEYRHIGESSYENSNSSVTNIFALDDYNPKNSLLKKKMQINIINKKEDSILEFQTKDEKGLIEKWTLAQSNSEIKYFPLGQPTNRFKCGKKFQKYKVYPILTKRRIEKPNSRDWGIRCVLPLNKEALNKEVIWFGTGEWEGKPYYHLGTKMLPTQDIKTGYGAIDLCGFKKDAYCYKVEGGLLELNHLNNNGYEIKKEWSEKWLK</sequence>
<dbReference type="InterPro" id="IPR051082">
    <property type="entry name" value="Pentapeptide-BTB/POZ_domain"/>
</dbReference>
<gene>
    <name evidence="2" type="ORF">H6G95_35900</name>
</gene>
<comment type="caution">
    <text evidence="2">The sequence shown here is derived from an EMBL/GenBank/DDBJ whole genome shotgun (WGS) entry which is preliminary data.</text>
</comment>
<evidence type="ECO:0000313" key="2">
    <source>
        <dbReference type="EMBL" id="MBD2565849.1"/>
    </source>
</evidence>
<name>A0ABR8F7E9_NOSLI</name>
<dbReference type="InterPro" id="IPR001646">
    <property type="entry name" value="5peptide_repeat"/>
</dbReference>
<evidence type="ECO:0000313" key="3">
    <source>
        <dbReference type="Proteomes" id="UP000604661"/>
    </source>
</evidence>
<evidence type="ECO:0000256" key="1">
    <source>
        <dbReference type="SAM" id="Phobius"/>
    </source>
</evidence>
<dbReference type="PANTHER" id="PTHR14136:SF17">
    <property type="entry name" value="BTB_POZ DOMAIN-CONTAINING PROTEIN KCTD9"/>
    <property type="match status" value="1"/>
</dbReference>
<dbReference type="EMBL" id="JACJTE010000115">
    <property type="protein sequence ID" value="MBD2565849.1"/>
    <property type="molecule type" value="Genomic_DNA"/>
</dbReference>
<keyword evidence="1" id="KW-1133">Transmembrane helix</keyword>
<proteinExistence type="predicted"/>
<accession>A0ABR8F7E9</accession>
<dbReference type="Proteomes" id="UP000604661">
    <property type="component" value="Unassembled WGS sequence"/>
</dbReference>